<sequence length="660" mass="74376">GSPYHLLNLDLRLGSTAQVQEDSLDHTAIASLLNDRLRAILAHLSSLQERMRDTSSKILVTGDLNAGKSTFCNALLRRNVLPIDQQPCTSVFAEILNAKYNDGVEEVHAVPCGSTYIRENCATYRVFPLAALHSLIEDAETYSVLKVYISKSDDHPTLIHNDLVGASLIDGPGLNKDSIQTTNLFTRQEEIDVVVFVVNAENYFTLSAQEFIATAAREKAFLFIVVNRFDNIVNTKKCVSNILEQVHELAPDTYDKASDLVHFVSSKNVAYRRNPGDDGDDSGSDDDENKENPEFASLESSLYQFVIQKRSLSKLAPSKKYSLSLLQDVRLVCMENKKYIEAKKTQTQEELDELRPKHEKLLKISAETSEQIDKQVESLSQSVYDYTRRQIMRTVEESQKTVSVPYPGFFHAIDYAISTREAIVQSIQGSVIRCENYAREQTITGFNAIKSIGLIHLQGNYREMVFRSEKMFTRRKDTLSRTLDTDLEPFDFIDLEKYKGLALSTFTSMSLSFTLFGIGPYYSNLLASAWRWISAIGGSGGIQRLFVPLVFCGSAATIVYVIRDIPIAVPRNVGRKIAQQLDEQDYIHSNALRLSRECIRLLQVPARGIRHTFDHLVNKQQEQKIELEKDVDSMDEALQQFKDIGDEADVQYGIVSAVDL</sequence>
<evidence type="ECO:0000256" key="3">
    <source>
        <dbReference type="ARBA" id="ARBA00022741"/>
    </source>
</evidence>
<keyword evidence="4" id="KW-1000">Mitochondrion outer membrane</keyword>
<evidence type="ECO:0000313" key="15">
    <source>
        <dbReference type="EMBL" id="ODV90823.1"/>
    </source>
</evidence>
<comment type="catalytic activity">
    <reaction evidence="11">
        <text>GTP + H2O = GDP + phosphate + H(+)</text>
        <dbReference type="Rhea" id="RHEA:19669"/>
        <dbReference type="ChEBI" id="CHEBI:15377"/>
        <dbReference type="ChEBI" id="CHEBI:15378"/>
        <dbReference type="ChEBI" id="CHEBI:37565"/>
        <dbReference type="ChEBI" id="CHEBI:43474"/>
        <dbReference type="ChEBI" id="CHEBI:58189"/>
    </reaction>
</comment>
<dbReference type="PANTHER" id="PTHR10465:SF0">
    <property type="entry name" value="SARCALUMENIN"/>
    <property type="match status" value="1"/>
</dbReference>
<keyword evidence="10" id="KW-0472">Membrane</keyword>
<dbReference type="OrthoDB" id="9984778at2759"/>
<feature type="region of interest" description="Disordered" evidence="13">
    <location>
        <begin position="271"/>
        <end position="292"/>
    </location>
</feature>
<reference evidence="16" key="1">
    <citation type="submission" date="2016-02" db="EMBL/GenBank/DDBJ databases">
        <title>Comparative genomics of biotechnologically important yeasts.</title>
        <authorList>
            <consortium name="DOE Joint Genome Institute"/>
            <person name="Riley R."/>
            <person name="Haridas S."/>
            <person name="Wolfe K.H."/>
            <person name="Lopes M.R."/>
            <person name="Hittinger C.T."/>
            <person name="Goker M."/>
            <person name="Salamov A."/>
            <person name="Wisecaver J."/>
            <person name="Long T.M."/>
            <person name="Aerts A.L."/>
            <person name="Barry K."/>
            <person name="Choi C."/>
            <person name="Clum A."/>
            <person name="Coughlan A.Y."/>
            <person name="Deshpande S."/>
            <person name="Douglass A.P."/>
            <person name="Hanson S.J."/>
            <person name="Klenk H.-P."/>
            <person name="Labutti K."/>
            <person name="Lapidus A."/>
            <person name="Lindquist E."/>
            <person name="Lipzen A."/>
            <person name="Meier-Kolthoff J.P."/>
            <person name="Ohm R.A."/>
            <person name="Otillar R.P."/>
            <person name="Pangilinan J."/>
            <person name="Peng Y."/>
            <person name="Rokas A."/>
            <person name="Rosa C.A."/>
            <person name="Scheuner C."/>
            <person name="Sibirny A.A."/>
            <person name="Slot J.C."/>
            <person name="Stielow J.B."/>
            <person name="Sun H."/>
            <person name="Kurtzman C.P."/>
            <person name="Blackwell M."/>
            <person name="Jeffries T.W."/>
            <person name="Grigoriev I.V."/>
        </authorList>
    </citation>
    <scope>NUCLEOTIDE SEQUENCE [LARGE SCALE GENOMIC DNA]</scope>
    <source>
        <strain evidence="16">NRRL Y-17796</strain>
    </source>
</reference>
<keyword evidence="2" id="KW-0812">Transmembrane</keyword>
<evidence type="ECO:0000259" key="14">
    <source>
        <dbReference type="PROSITE" id="PS51718"/>
    </source>
</evidence>
<keyword evidence="8" id="KW-0496">Mitochondrion</keyword>
<dbReference type="InterPro" id="IPR045063">
    <property type="entry name" value="Dynamin_N"/>
</dbReference>
<dbReference type="Pfam" id="PF00350">
    <property type="entry name" value="Dynamin_N"/>
    <property type="match status" value="1"/>
</dbReference>
<evidence type="ECO:0000256" key="8">
    <source>
        <dbReference type="ARBA" id="ARBA00023128"/>
    </source>
</evidence>
<dbReference type="GO" id="GO:0003924">
    <property type="term" value="F:GTPase activity"/>
    <property type="evidence" value="ECO:0007669"/>
    <property type="project" value="EnsemblFungi"/>
</dbReference>
<keyword evidence="3" id="KW-0547">Nucleotide-binding</keyword>
<evidence type="ECO:0000256" key="6">
    <source>
        <dbReference type="ARBA" id="ARBA00022989"/>
    </source>
</evidence>
<evidence type="ECO:0000256" key="12">
    <source>
        <dbReference type="SAM" id="Coils"/>
    </source>
</evidence>
<dbReference type="InterPro" id="IPR030381">
    <property type="entry name" value="G_DYNAMIN_dom"/>
</dbReference>
<keyword evidence="9" id="KW-0342">GTP-binding</keyword>
<dbReference type="GO" id="GO:0005741">
    <property type="term" value="C:mitochondrial outer membrane"/>
    <property type="evidence" value="ECO:0007669"/>
    <property type="project" value="UniProtKB-SubCell"/>
</dbReference>
<proteinExistence type="predicted"/>
<dbReference type="PANTHER" id="PTHR10465">
    <property type="entry name" value="TRANSMEMBRANE GTPASE FZO1"/>
    <property type="match status" value="1"/>
</dbReference>
<name>A0A1E4TGI7_9ASCO</name>
<dbReference type="FunFam" id="3.40.50.300:FF:000638">
    <property type="entry name" value="Transmembrane GTPase Fzo1, putative"/>
    <property type="match status" value="1"/>
</dbReference>
<evidence type="ECO:0000256" key="5">
    <source>
        <dbReference type="ARBA" id="ARBA00022801"/>
    </source>
</evidence>
<feature type="domain" description="Dynamin-type G" evidence="14">
    <location>
        <begin position="52"/>
        <end position="317"/>
    </location>
</feature>
<keyword evidence="16" id="KW-1185">Reference proteome</keyword>
<evidence type="ECO:0000256" key="7">
    <source>
        <dbReference type="ARBA" id="ARBA00023054"/>
    </source>
</evidence>
<dbReference type="PROSITE" id="PS51718">
    <property type="entry name" value="G_DYNAMIN_2"/>
    <property type="match status" value="1"/>
</dbReference>
<dbReference type="InterPro" id="IPR027094">
    <property type="entry name" value="Mitofusin_fam"/>
</dbReference>
<evidence type="ECO:0000256" key="10">
    <source>
        <dbReference type="ARBA" id="ARBA00023136"/>
    </source>
</evidence>
<dbReference type="InterPro" id="IPR027417">
    <property type="entry name" value="P-loop_NTPase"/>
</dbReference>
<feature type="coiled-coil region" evidence="12">
    <location>
        <begin position="617"/>
        <end position="644"/>
    </location>
</feature>
<evidence type="ECO:0000256" key="13">
    <source>
        <dbReference type="SAM" id="MobiDB-lite"/>
    </source>
</evidence>
<comment type="subcellular location">
    <subcellularLocation>
        <location evidence="1">Mitochondrion outer membrane</location>
        <topology evidence="1">Multi-pass membrane protein</topology>
    </subcellularLocation>
</comment>
<evidence type="ECO:0000256" key="9">
    <source>
        <dbReference type="ARBA" id="ARBA00023134"/>
    </source>
</evidence>
<dbReference type="SUPFAM" id="SSF52540">
    <property type="entry name" value="P-loop containing nucleoside triphosphate hydrolases"/>
    <property type="match status" value="1"/>
</dbReference>
<keyword evidence="6" id="KW-1133">Transmembrane helix</keyword>
<gene>
    <name evidence="15" type="ORF">CANCADRAFT_20511</name>
</gene>
<feature type="non-terminal residue" evidence="15">
    <location>
        <position position="660"/>
    </location>
</feature>
<dbReference type="GO" id="GO:0160189">
    <property type="term" value="C:peroxisomal-mitochondrial contact site"/>
    <property type="evidence" value="ECO:0007669"/>
    <property type="project" value="EnsemblFungi"/>
</dbReference>
<dbReference type="EMBL" id="KV453842">
    <property type="protein sequence ID" value="ODV90823.1"/>
    <property type="molecule type" value="Genomic_DNA"/>
</dbReference>
<keyword evidence="5" id="KW-0378">Hydrolase</keyword>
<dbReference type="Gene3D" id="3.40.50.300">
    <property type="entry name" value="P-loop containing nucleotide triphosphate hydrolases"/>
    <property type="match status" value="1"/>
</dbReference>
<dbReference type="Proteomes" id="UP000095023">
    <property type="component" value="Unassembled WGS sequence"/>
</dbReference>
<evidence type="ECO:0000256" key="1">
    <source>
        <dbReference type="ARBA" id="ARBA00004374"/>
    </source>
</evidence>
<dbReference type="GO" id="GO:0048312">
    <property type="term" value="P:intracellular distribution of mitochondria"/>
    <property type="evidence" value="ECO:0007669"/>
    <property type="project" value="EnsemblFungi"/>
</dbReference>
<accession>A0A1E4TGI7</accession>
<dbReference type="GO" id="GO:1990626">
    <property type="term" value="P:mitochondrial outer membrane fusion"/>
    <property type="evidence" value="ECO:0007669"/>
    <property type="project" value="EnsemblFungi"/>
</dbReference>
<keyword evidence="7 12" id="KW-0175">Coiled coil</keyword>
<feature type="compositionally biased region" description="Acidic residues" evidence="13">
    <location>
        <begin position="277"/>
        <end position="289"/>
    </location>
</feature>
<dbReference type="GO" id="GO:0160190">
    <property type="term" value="F:peroxisome-mitochondrion membrane tether activity"/>
    <property type="evidence" value="ECO:0007669"/>
    <property type="project" value="EnsemblFungi"/>
</dbReference>
<organism evidence="15 16">
    <name type="scientific">Tortispora caseinolytica NRRL Y-17796</name>
    <dbReference type="NCBI Taxonomy" id="767744"/>
    <lineage>
        <taxon>Eukaryota</taxon>
        <taxon>Fungi</taxon>
        <taxon>Dikarya</taxon>
        <taxon>Ascomycota</taxon>
        <taxon>Saccharomycotina</taxon>
        <taxon>Trigonopsidomycetes</taxon>
        <taxon>Trigonopsidales</taxon>
        <taxon>Trigonopsidaceae</taxon>
        <taxon>Tortispora</taxon>
    </lineage>
</organism>
<evidence type="ECO:0000313" key="16">
    <source>
        <dbReference type="Proteomes" id="UP000095023"/>
    </source>
</evidence>
<dbReference type="GO" id="GO:0005777">
    <property type="term" value="C:peroxisome"/>
    <property type="evidence" value="ECO:0007669"/>
    <property type="project" value="EnsemblFungi"/>
</dbReference>
<evidence type="ECO:0000256" key="11">
    <source>
        <dbReference type="ARBA" id="ARBA00048548"/>
    </source>
</evidence>
<feature type="non-terminal residue" evidence="15">
    <location>
        <position position="1"/>
    </location>
</feature>
<dbReference type="GO" id="GO:0005525">
    <property type="term" value="F:GTP binding"/>
    <property type="evidence" value="ECO:0007669"/>
    <property type="project" value="UniProtKB-KW"/>
</dbReference>
<dbReference type="GO" id="GO:1990627">
    <property type="term" value="P:mitochondrial inner membrane fusion"/>
    <property type="evidence" value="ECO:0007669"/>
    <property type="project" value="EnsemblFungi"/>
</dbReference>
<evidence type="ECO:0000256" key="4">
    <source>
        <dbReference type="ARBA" id="ARBA00022787"/>
    </source>
</evidence>
<protein>
    <recommendedName>
        <fullName evidence="14">Dynamin-type G domain-containing protein</fullName>
    </recommendedName>
</protein>
<evidence type="ECO:0000256" key="2">
    <source>
        <dbReference type="ARBA" id="ARBA00022692"/>
    </source>
</evidence>
<dbReference type="AlphaFoldDB" id="A0A1E4TGI7"/>